<dbReference type="STRING" id="1447883.A0A2B7Z433"/>
<keyword evidence="2" id="KW-1185">Reference proteome</keyword>
<evidence type="ECO:0000313" key="2">
    <source>
        <dbReference type="Proteomes" id="UP000224634"/>
    </source>
</evidence>
<organism evidence="1 2">
    <name type="scientific">Polytolypa hystricis (strain UAMH7299)</name>
    <dbReference type="NCBI Taxonomy" id="1447883"/>
    <lineage>
        <taxon>Eukaryota</taxon>
        <taxon>Fungi</taxon>
        <taxon>Dikarya</taxon>
        <taxon>Ascomycota</taxon>
        <taxon>Pezizomycotina</taxon>
        <taxon>Eurotiomycetes</taxon>
        <taxon>Eurotiomycetidae</taxon>
        <taxon>Onygenales</taxon>
        <taxon>Onygenales incertae sedis</taxon>
        <taxon>Polytolypa</taxon>
    </lineage>
</organism>
<name>A0A2B7Z433_POLH7</name>
<evidence type="ECO:0000313" key="1">
    <source>
        <dbReference type="EMBL" id="PGH27822.1"/>
    </source>
</evidence>
<protein>
    <submittedName>
        <fullName evidence="1">Uncharacterized protein</fullName>
    </submittedName>
</protein>
<reference evidence="1 2" key="1">
    <citation type="submission" date="2017-10" db="EMBL/GenBank/DDBJ databases">
        <title>Comparative genomics in systemic dimorphic fungi from Ajellomycetaceae.</title>
        <authorList>
            <person name="Munoz J.F."/>
            <person name="Mcewen J.G."/>
            <person name="Clay O.K."/>
            <person name="Cuomo C.A."/>
        </authorList>
    </citation>
    <scope>NUCLEOTIDE SEQUENCE [LARGE SCALE GENOMIC DNA]</scope>
    <source>
        <strain evidence="1 2">UAMH7299</strain>
    </source>
</reference>
<comment type="caution">
    <text evidence="1">The sequence shown here is derived from an EMBL/GenBank/DDBJ whole genome shotgun (WGS) entry which is preliminary data.</text>
</comment>
<sequence length="295" mass="33372">MEGVDRLAFLIRSGLGDGAVVLARHGQKYIHIHQRFVRSHSQSILHQLSDSTTMFAAARSSRLEHTLKQHISGMDLPSKTNSLAGVEIADTSSVARAIDIASWSAFLQVPFAEWVLKATGRDADLVDMFLWYHEMLSIRLYYRLQKYSKAEAEKIRDDLLEIASKVNPFAHTVILSSIESPNRPPVTCDLCIGFIINPLYELFVSPAYDLNLDVLDLLDTCFQHTYHQQLHNGKMAEFQTDISLFHSISHTLPELLAGSITENDMRSFCDNYALMFMKCKDLNEWLGSLGCSWNC</sequence>
<dbReference type="Proteomes" id="UP000224634">
    <property type="component" value="Unassembled WGS sequence"/>
</dbReference>
<dbReference type="OrthoDB" id="4186912at2759"/>
<proteinExistence type="predicted"/>
<dbReference type="EMBL" id="PDNA01000003">
    <property type="protein sequence ID" value="PGH27822.1"/>
    <property type="molecule type" value="Genomic_DNA"/>
</dbReference>
<dbReference type="AlphaFoldDB" id="A0A2B7Z433"/>
<gene>
    <name evidence="1" type="ORF">AJ80_00372</name>
</gene>
<accession>A0A2B7Z433</accession>